<feature type="compositionally biased region" description="Acidic residues" evidence="1">
    <location>
        <begin position="1526"/>
        <end position="1536"/>
    </location>
</feature>
<feature type="compositionally biased region" description="Basic and acidic residues" evidence="1">
    <location>
        <begin position="254"/>
        <end position="266"/>
    </location>
</feature>
<feature type="compositionally biased region" description="Low complexity" evidence="1">
    <location>
        <begin position="301"/>
        <end position="312"/>
    </location>
</feature>
<feature type="region of interest" description="Disordered" evidence="1">
    <location>
        <begin position="1498"/>
        <end position="1556"/>
    </location>
</feature>
<feature type="compositionally biased region" description="Acidic residues" evidence="1">
    <location>
        <begin position="1501"/>
        <end position="1512"/>
    </location>
</feature>
<feature type="region of interest" description="Disordered" evidence="1">
    <location>
        <begin position="1629"/>
        <end position="1687"/>
    </location>
</feature>
<evidence type="ECO:0000256" key="1">
    <source>
        <dbReference type="SAM" id="MobiDB-lite"/>
    </source>
</evidence>
<feature type="compositionally biased region" description="Acidic residues" evidence="1">
    <location>
        <begin position="1435"/>
        <end position="1449"/>
    </location>
</feature>
<gene>
    <name evidence="2" type="ORF">AK812_SmicGene27264</name>
</gene>
<evidence type="ECO:0000313" key="3">
    <source>
        <dbReference type="Proteomes" id="UP000186817"/>
    </source>
</evidence>
<feature type="compositionally biased region" description="Acidic residues" evidence="1">
    <location>
        <begin position="1629"/>
        <end position="1667"/>
    </location>
</feature>
<name>A0A1Q9D7E8_SYMMI</name>
<feature type="region of interest" description="Disordered" evidence="1">
    <location>
        <begin position="647"/>
        <end position="679"/>
    </location>
</feature>
<sequence length="1907" mass="213511">MAAASTVAAQMVQLSELFNAAGAGDSIKQTSCTTMIIAPFIAGVSIDGADHKAEAGQAPTAPPPQPAAAAAAPTVPGQPAAGSTTAAHIPDRPPKTFAAWTQQVTAFEDRLLDGKRRTFPVQELLGAEEVLARMWFEHTVTKMYTPVTLGEIVCRRTWTPGRVLNPLAAGRIQSASPGTRRSGVLANVGEFFHHLVLQVKGLLSTIDGANAARWAWILLGIGEEDDVMKYVDWVVAKTRAHADMVPAGVLAQDGVDHRHGAPEQHFLRRGGNRRKRPRPGKPKGKGGDGKDQDPPKKTAPRTSRTSRSWWWTRGGGKQQQTQNWWGNGRAPRAVTDLGNGRAPLGTARGLGGGHRPRRGTRPNAEEDSTVCSSTRRRGGHSAIGFRRSGGCAVAGLGSHQRASSSSPRRRRADRDGHAGNRGYLFNFTAEFLDELRRRLPPRRFGFLVENVEMTPADAAEASKQLGCQPVFADAADFGWIGRPRLWWSSIDWDEVTHDPSTAERWTWVLRIIAAGIAYAWTPPRAAPDSFDLDGLKFFDAVASGRIRLPCSTTPAADERGRPPPRSMRGKVTTDVQFAPWHYQRDAMLADDQEKLVVLTPGPRTRHRLLGDRWHWGVARRLLLALLVHTAASLPQATALQRRHRHRRFNGSPHYGSRPARSWDQHRRNRRWQRSRTSTRRRAGRLLGRCDTHWRRRRRWNRHGNSYTGAAAPLAARPGSRTTEVIAEVHMLIDDLDDDTPGPGWRHDSWVRATYSTPDKPAPTQVLAFLELLRRLNYPDLTALTEDMTNPVPIADLIATNAEYVRRKVHTARVDEHSEKLLLELIAEKRLGRVIGPTRPPEWLHSVRATAVADHQDVDTINEPPPGDTLLAASFPVCQTDENGELKVRRAEDWRRSGHNSTVTIADVPTHRFVGSFVDLARRMAQERRRLVVFGHDLLNAYRQWPVRRPSHCGTFLATKHGVTFWFHMAMNFGATASVWNFNRAADALQQLLRGLLLTPTGHYVDDFNGVEDEELGASAADGFQAQPLAAEHIVQGVTFHIDEHGVTLSPTPQRVEKILAQIQLALDDDSLSPDDASKLAGRVAFLTQAVFGAVARAATKAIYARAADTAAWSNDSLSPGLAAALRTLVSILPTTKPRFVPFDAADLDMAVLYADAFFTMANADTRIVCVNGTTRFVTALSIEEKVVSLAEMFYSKLCKEHLGMIRQTGALVPTYSMRHRCTRERVLWASELNGRYFTYGLVRSALEHLMHVHTDVQIPTDTPGFCVDHWLSTTAERLTELLKRARRSTASSPTLACSTASSPSLAMDDMETQVCWEEPLDPAEDVRPSKRLRLRAKTPSYVCVPDVPDEDGRDVDWEAIHRQCVGRDRADPEPEEAEDYVSRASSAQWLDADGIWHKSPCPWDEEDHDDGDQEEVANEASDEDAEWPEASQQWPDEEAEWPQETEATEAEANWAEWPEDDEQAVWPEQIVWFPKGSDDQEWPEDDEQAVWPEQIDWFPEGSDDQEWPEDEQTVSPEQIVISGSSDDQEWPEEDEQAWFPEGSSDDQQWPEDDKQAVSPEQIVWFPEGSDDQEWPEEDNEQTEWYEAADGEAISVPDSDEQAGAMDDGQAGWQEGIDEEQIVWFPETEETEWPAEEAIPEEPEVWFPAGDDEQEAADHDDQEPDEDHQEWPAKDPPAEGHGAADWPIWPTTGPSVEMDEERLKTFWAKYKTKANNKEKKTPDDVWPRILEATMRAPADRKRECQGNLGMTEHVLSAYQPRLPPMTFSERQNRWNHSDERKDVLSNMDLNEQKRRAHLLYSAAVHYGLKAHAVDVAYSSKMDILTAFGFLVFLTSESRVFEAATIECQRNQLRRIQSFVKMVAGLLDNHFKTMKPKPVVDELEMQLFDDSDDDSSDSGLENLVGNSSQ</sequence>
<feature type="region of interest" description="Disordered" evidence="1">
    <location>
        <begin position="253"/>
        <end position="417"/>
    </location>
</feature>
<feature type="region of interest" description="Disordered" evidence="1">
    <location>
        <begin position="551"/>
        <end position="570"/>
    </location>
</feature>
<dbReference type="InterPro" id="IPR029063">
    <property type="entry name" value="SAM-dependent_MTases_sf"/>
</dbReference>
<accession>A0A1Q9D7E8</accession>
<feature type="compositionally biased region" description="Basic and acidic residues" evidence="1">
    <location>
        <begin position="285"/>
        <end position="296"/>
    </location>
</feature>
<protein>
    <submittedName>
        <fullName evidence="2">Uncharacterized protein</fullName>
    </submittedName>
</protein>
<dbReference type="Proteomes" id="UP000186817">
    <property type="component" value="Unassembled WGS sequence"/>
</dbReference>
<feature type="compositionally biased region" description="Basic and acidic residues" evidence="1">
    <location>
        <begin position="1668"/>
        <end position="1677"/>
    </location>
</feature>
<feature type="compositionally biased region" description="Low complexity" evidence="1">
    <location>
        <begin position="67"/>
        <end position="82"/>
    </location>
</feature>
<organism evidence="2 3">
    <name type="scientific">Symbiodinium microadriaticum</name>
    <name type="common">Dinoflagellate</name>
    <name type="synonym">Zooxanthella microadriatica</name>
    <dbReference type="NCBI Taxonomy" id="2951"/>
    <lineage>
        <taxon>Eukaryota</taxon>
        <taxon>Sar</taxon>
        <taxon>Alveolata</taxon>
        <taxon>Dinophyceae</taxon>
        <taxon>Suessiales</taxon>
        <taxon>Symbiodiniaceae</taxon>
        <taxon>Symbiodinium</taxon>
    </lineage>
</organism>
<feature type="compositionally biased region" description="Basic residues" evidence="1">
    <location>
        <begin position="267"/>
        <end position="284"/>
    </location>
</feature>
<reference evidence="2 3" key="1">
    <citation type="submission" date="2016-02" db="EMBL/GenBank/DDBJ databases">
        <title>Genome analysis of coral dinoflagellate symbionts highlights evolutionary adaptations to a symbiotic lifestyle.</title>
        <authorList>
            <person name="Aranda M."/>
            <person name="Li Y."/>
            <person name="Liew Y.J."/>
            <person name="Baumgarten S."/>
            <person name="Simakov O."/>
            <person name="Wilson M."/>
            <person name="Piel J."/>
            <person name="Ashoor H."/>
            <person name="Bougouffa S."/>
            <person name="Bajic V.B."/>
            <person name="Ryu T."/>
            <person name="Ravasi T."/>
            <person name="Bayer T."/>
            <person name="Micklem G."/>
            <person name="Kim H."/>
            <person name="Bhak J."/>
            <person name="Lajeunesse T.C."/>
            <person name="Voolstra C.R."/>
        </authorList>
    </citation>
    <scope>NUCLEOTIDE SEQUENCE [LARGE SCALE GENOMIC DNA]</scope>
    <source>
        <strain evidence="2 3">CCMP2467</strain>
    </source>
</reference>
<dbReference type="Gene3D" id="3.40.50.150">
    <property type="entry name" value="Vaccinia Virus protein VP39"/>
    <property type="match status" value="1"/>
</dbReference>
<feature type="compositionally biased region" description="Acidic residues" evidence="1">
    <location>
        <begin position="1403"/>
        <end position="1427"/>
    </location>
</feature>
<feature type="compositionally biased region" description="Polar residues" evidence="1">
    <location>
        <begin position="1513"/>
        <end position="1525"/>
    </location>
</feature>
<feature type="region of interest" description="Disordered" evidence="1">
    <location>
        <begin position="52"/>
        <end position="93"/>
    </location>
</feature>
<feature type="region of interest" description="Disordered" evidence="1">
    <location>
        <begin position="1887"/>
        <end position="1907"/>
    </location>
</feature>
<comment type="caution">
    <text evidence="2">The sequence shown here is derived from an EMBL/GenBank/DDBJ whole genome shotgun (WGS) entry which is preliminary data.</text>
</comment>
<keyword evidence="3" id="KW-1185">Reference proteome</keyword>
<proteinExistence type="predicted"/>
<dbReference type="OrthoDB" id="10402214at2759"/>
<dbReference type="EMBL" id="LSRX01000680">
    <property type="protein sequence ID" value="OLP91089.1"/>
    <property type="molecule type" value="Genomic_DNA"/>
</dbReference>
<feature type="compositionally biased region" description="Basic residues" evidence="1">
    <location>
        <begin position="666"/>
        <end position="679"/>
    </location>
</feature>
<evidence type="ECO:0000313" key="2">
    <source>
        <dbReference type="EMBL" id="OLP91089.1"/>
    </source>
</evidence>
<feature type="region of interest" description="Disordered" evidence="1">
    <location>
        <begin position="1366"/>
        <end position="1452"/>
    </location>
</feature>